<dbReference type="InterPro" id="IPR022907">
    <property type="entry name" value="VapC_family"/>
</dbReference>
<dbReference type="KEGG" id="afj:AFERRID_28060"/>
<feature type="binding site" evidence="1">
    <location>
        <position position="113"/>
    </location>
    <ligand>
        <name>Mg(2+)</name>
        <dbReference type="ChEBI" id="CHEBI:18420"/>
    </ligand>
</feature>
<comment type="function">
    <text evidence="1">Toxic component of a toxin-antitoxin (TA) system. An RNase.</text>
</comment>
<keyword evidence="1" id="KW-0540">Nuclease</keyword>
<dbReference type="SUPFAM" id="SSF88723">
    <property type="entry name" value="PIN domain-like"/>
    <property type="match status" value="1"/>
</dbReference>
<keyword evidence="1" id="KW-0460">Magnesium</keyword>
<keyword evidence="1" id="KW-1277">Toxin-antitoxin system</keyword>
<dbReference type="EC" id="3.1.-.-" evidence="1"/>
<comment type="similarity">
    <text evidence="1">Belongs to the PINc/VapC protein family.</text>
</comment>
<dbReference type="InterPro" id="IPR029060">
    <property type="entry name" value="PIN-like_dom_sf"/>
</dbReference>
<comment type="cofactor">
    <cofactor evidence="1">
        <name>Mg(2+)</name>
        <dbReference type="ChEBI" id="CHEBI:18420"/>
    </cofactor>
</comment>
<dbReference type="Gene3D" id="3.40.50.1010">
    <property type="entry name" value="5'-nuclease"/>
    <property type="match status" value="1"/>
</dbReference>
<dbReference type="EMBL" id="AP018795">
    <property type="protein sequence ID" value="BBF66588.1"/>
    <property type="molecule type" value="Genomic_DNA"/>
</dbReference>
<dbReference type="GO" id="GO:0016788">
    <property type="term" value="F:hydrolase activity, acting on ester bonds"/>
    <property type="evidence" value="ECO:0007669"/>
    <property type="project" value="InterPro"/>
</dbReference>
<dbReference type="HAMAP" id="MF_00265">
    <property type="entry name" value="VapC_Nob1"/>
    <property type="match status" value="1"/>
</dbReference>
<evidence type="ECO:0000313" key="2">
    <source>
        <dbReference type="EMBL" id="BBF66588.1"/>
    </source>
</evidence>
<dbReference type="GO" id="GO:0045926">
    <property type="term" value="P:negative regulation of growth"/>
    <property type="evidence" value="ECO:0007669"/>
    <property type="project" value="UniProtKB-ARBA"/>
</dbReference>
<protein>
    <recommendedName>
        <fullName evidence="1">Ribonuclease VapC</fullName>
        <shortName evidence="1">RNase VapC</shortName>
        <ecNumber evidence="1">3.1.-.-</ecNumber>
    </recommendedName>
    <alternativeName>
        <fullName evidence="1">Toxin VapC</fullName>
    </alternativeName>
</protein>
<keyword evidence="1" id="KW-0800">Toxin</keyword>
<keyword evidence="3" id="KW-1185">Reference proteome</keyword>
<keyword evidence="1" id="KW-0479">Metal-binding</keyword>
<dbReference type="GO" id="GO:0004540">
    <property type="term" value="F:RNA nuclease activity"/>
    <property type="evidence" value="ECO:0007669"/>
    <property type="project" value="InterPro"/>
</dbReference>
<sequence length="149" mass="16385">MPGSLFDTSVWLAVVFTRHPFHESARKALQEATASYPAVFCRATQQSFLRLASTPTLFKAYGVDSMSNRDALVALDALQSSPRVCVREEAPDVFSLWRILATRDTASPKVWMDAYLAAFALAGGLRLATLDGDFKNFTAHGLDWVLVNA</sequence>
<dbReference type="AlphaFoldDB" id="A0A2Z6ILM0"/>
<dbReference type="GO" id="GO:0090729">
    <property type="term" value="F:toxin activity"/>
    <property type="evidence" value="ECO:0007669"/>
    <property type="project" value="UniProtKB-KW"/>
</dbReference>
<dbReference type="GO" id="GO:0000287">
    <property type="term" value="F:magnesium ion binding"/>
    <property type="evidence" value="ECO:0007669"/>
    <property type="project" value="UniProtKB-UniRule"/>
</dbReference>
<name>A0A2Z6ILM0_ACIFI</name>
<gene>
    <name evidence="1" type="primary">vapC</name>
    <name evidence="2" type="ORF">AFERRID_28060</name>
</gene>
<evidence type="ECO:0000256" key="1">
    <source>
        <dbReference type="HAMAP-Rule" id="MF_00265"/>
    </source>
</evidence>
<dbReference type="Proteomes" id="UP000280188">
    <property type="component" value="Chromosome"/>
</dbReference>
<proteinExistence type="inferred from homology"/>
<feature type="binding site" evidence="1">
    <location>
        <position position="7"/>
    </location>
    <ligand>
        <name>Mg(2+)</name>
        <dbReference type="ChEBI" id="CHEBI:18420"/>
    </ligand>
</feature>
<organism evidence="2 3">
    <name type="scientific">Acidithiobacillus ferridurans</name>
    <dbReference type="NCBI Taxonomy" id="1232575"/>
    <lineage>
        <taxon>Bacteria</taxon>
        <taxon>Pseudomonadati</taxon>
        <taxon>Pseudomonadota</taxon>
        <taxon>Acidithiobacillia</taxon>
        <taxon>Acidithiobacillales</taxon>
        <taxon>Acidithiobacillaceae</taxon>
        <taxon>Acidithiobacillus</taxon>
    </lineage>
</organism>
<dbReference type="Pfam" id="PF01850">
    <property type="entry name" value="PIN"/>
    <property type="match status" value="1"/>
</dbReference>
<dbReference type="InterPro" id="IPR006226">
    <property type="entry name" value="Mtu_PIN"/>
</dbReference>
<reference evidence="2 3" key="1">
    <citation type="journal article" date="2018" name="Microbiol. Resour. Announc.">
        <title>Complete Genome Sequence of Acidithiobacillus ferridurans JCM 18981.</title>
        <authorList>
            <person name="Miyauchi T."/>
            <person name="Kouzuma A."/>
            <person name="Abe T."/>
            <person name="Watanabe K."/>
        </authorList>
    </citation>
    <scope>NUCLEOTIDE SEQUENCE [LARGE SCALE GENOMIC DNA]</scope>
    <source>
        <strain evidence="3">ATCC 33020 / DSM 29468 / JCM 18981 / 11Fe</strain>
    </source>
</reference>
<dbReference type="RefSeq" id="WP_126605533.1">
    <property type="nucleotide sequence ID" value="NZ_AP018795.1"/>
</dbReference>
<dbReference type="InterPro" id="IPR002716">
    <property type="entry name" value="PIN_dom"/>
</dbReference>
<evidence type="ECO:0000313" key="3">
    <source>
        <dbReference type="Proteomes" id="UP000280188"/>
    </source>
</evidence>
<keyword evidence="1" id="KW-0378">Hydrolase</keyword>
<dbReference type="NCBIfam" id="TIGR00028">
    <property type="entry name" value="Mtu_PIN_fam"/>
    <property type="match status" value="1"/>
</dbReference>
<accession>A0A2Z6ILM0</accession>